<dbReference type="Proteomes" id="UP000438914">
    <property type="component" value="Unassembled WGS sequence"/>
</dbReference>
<dbReference type="RefSeq" id="WP_154534978.1">
    <property type="nucleotide sequence ID" value="NZ_VUNG01000036.1"/>
</dbReference>
<organism evidence="1 2">
    <name type="scientific">Hallella mizrahii</name>
    <dbReference type="NCBI Taxonomy" id="2606637"/>
    <lineage>
        <taxon>Bacteria</taxon>
        <taxon>Pseudomonadati</taxon>
        <taxon>Bacteroidota</taxon>
        <taxon>Bacteroidia</taxon>
        <taxon>Bacteroidales</taxon>
        <taxon>Prevotellaceae</taxon>
        <taxon>Hallella</taxon>
    </lineage>
</organism>
<accession>A0A7K0KHH7</accession>
<dbReference type="AlphaFoldDB" id="A0A7K0KHH7"/>
<proteinExistence type="predicted"/>
<name>A0A7K0KHH7_9BACT</name>
<evidence type="ECO:0000313" key="1">
    <source>
        <dbReference type="EMBL" id="MST85391.1"/>
    </source>
</evidence>
<protein>
    <submittedName>
        <fullName evidence="1">Uncharacterized protein</fullName>
    </submittedName>
</protein>
<keyword evidence="2" id="KW-1185">Reference proteome</keyword>
<reference evidence="1 2" key="1">
    <citation type="submission" date="2019-08" db="EMBL/GenBank/DDBJ databases">
        <title>In-depth cultivation of the pig gut microbiome towards novel bacterial diversity and tailored functional studies.</title>
        <authorList>
            <person name="Wylensek D."/>
            <person name="Hitch T.C.A."/>
            <person name="Clavel T."/>
        </authorList>
    </citation>
    <scope>NUCLEOTIDE SEQUENCE [LARGE SCALE GENOMIC DNA]</scope>
    <source>
        <strain evidence="1 2">LKV-178-WT-2A</strain>
    </source>
</reference>
<sequence>MATTYNISGQIPYWNLLKGLSKEIKVALISKLSDSIAMSTTVSKKKNPETLRKFYGCLKDEDFPSSEEIEKVMEDSDKNIEGFLL</sequence>
<gene>
    <name evidence="1" type="ORF">FYJ73_12075</name>
</gene>
<comment type="caution">
    <text evidence="1">The sequence shown here is derived from an EMBL/GenBank/DDBJ whole genome shotgun (WGS) entry which is preliminary data.</text>
</comment>
<dbReference type="EMBL" id="VUNG01000036">
    <property type="protein sequence ID" value="MST85391.1"/>
    <property type="molecule type" value="Genomic_DNA"/>
</dbReference>
<evidence type="ECO:0000313" key="2">
    <source>
        <dbReference type="Proteomes" id="UP000438914"/>
    </source>
</evidence>